<feature type="region of interest" description="Disordered" evidence="8">
    <location>
        <begin position="698"/>
        <end position="727"/>
    </location>
</feature>
<dbReference type="Pfam" id="PF20470">
    <property type="entry name" value="HTH_61"/>
    <property type="match status" value="1"/>
</dbReference>
<sequence length="3072" mass="326312">MGGNAKDAWTARSRKLDERKLSNIYPATKVRKTTSWRNSKAESPSDEKAAPRTAKIGVSEHQALRPQPAEQPREARLGRGTSLKLPLQECISKKDQHIALAIGKVSESSKEAFSLYRADKRGPPASRVLQPQVPSTSGGRRMGEAFGSQFQADEAIEQAVAKARPESALQPGYVDSDVTTEDESGEADDDEVTCSLAEWRVNVGMSPKRGPEERATNRGLPDSWPGSPPALDPPAAPTGILGQHQKAEVGKVQNEQARNEEIRAKRVGPPSDAEQRQKRQKLEARMENGGVAAALCEPPPSIEPQAEHAQDLGASARLRLGGKGAVAREGAIVAITLPEVALGALLPGGPSSSRSSEGTSPFPTPVIQFFDRVMSERGGGVAGGEASGRGSQAGREGHAVLQPEGVLALENQQGNQNSESEADGLQQHPARGVGDAGQGHANLRGTEALLHEFDSGARLGEVPAQSEVRQGEGGQPGLTRRDSIYSPGDDFWSEALAIAAALEVQKERGGPNKAGNSGEGQEGRGAAAGSGLLQAIGPPDKGGPLETGDRLVRGGAQGLQTAIPNRGLPHIHVAEPEDALEPPNSQSPLPVRQLAFTPPEQSLDQASSLQPPLGGPVPLHSSQRAEREELPRPPKDSAAAAAAAALLAPAIDLPRQLNHSLSKARTPLNSLATCALQTGPSPDLTFQTLAEGLHDTIEESDSHAEDSISQFETQPESSPEDGGELHGVAEGGLVFGAVEMAQPTDMVQQGAQPLAQGLVRTDVEPLGFPVEPAAVSAEANRLEEPFHRRGPPRYFPEHGAGPGSQFYERFPVGDVSQSRGGPDDMQAQEAALDPRHSVAAIGMLSTAPIGSSAGGANPGVNGGVNKSSQAQNGRPVQHAEGKVQEGLGGLAKEGGGAEGDGGFGGQAGGKRASHAREEAQVGVLEAHVRVSDSQFRRGGVDGQGAAGNVGPEETRSENTPPHPGAESDKGIRPEETVESAADGVNGPHPLEDSEDPIECSLASQAEPSGQLNPSRKALGARAGKPGGSQRTAGRVGPFAPLSSPFSPRPAARKPAPEPGANQPVTAGASGEQPRGTSREPVRTPAGPSSQQQGAGLHPEGGTPTQPLSLTTPGGAPGRVSEGGDSEPASCELRNYLPAEVCAVYASKGVGRMYQWQADALSLEDVMRGKSLVFCASTSAGKSLVAEVLMIRRTLATEKKAVLVLPYVALCAEKADQLEKVLEPLGRRVRGFYGSKGGGSIPPDTAVAVCTIEKANILLNKILEDGKLSEIGIVVIDELHMVGDEDRGYLLELLLTKLRFAAGGGVKVALPPTPLLAGAPSTSNHTPGGTQTASDGTSQSSTPSQEPGLQIVGMSATMPNVEAVAQWLDAALYKTDFRPVPLEEFVKTESLIYDKHMRPVRSLPVGASREGKDQDHLVELCDEVVRDGHSCLIFCATKKSCEVTAKHVAKLLPRRAISQHEAELAATVEELSRNTTGADVVLAETLPNGVAYHHAGLTSEEREIVEGLYRKGAVKVLAATSTLAAGVNLPARRVIFRAPKVGIDYINGVQYRQMSGRAGRAGIDTKGESILMCTVNEQSRVRALLESGCQPLVSCLTEDSRGMTRALLEVVAAGIVQTPPDVQRYIRCTLLATTRPTEEVSKVALASLKWLGAHNFIEWESTSEDGKRGTYSPTPLGRAAFGSSLTPEESLIVFTDLARAREAFVMATELHTVYLVTPVYIDVAPPDWQHFARTFWQMTGLEQNVGTRVGIEESFLHKLASGVLQIPRSNPVTGRHVARIGASPKKSLLATGATAAAARKAKEEDQKRICQRFYAALVLSKLSQEMPLTEVAQWSGLPKGTIQGLQDAAGRFSVLALFTQFHSRVSFGVKAECIELTEIPNVRSARARALFKAGLRTPQAVAEASVEEIASALAAGGGAGSRGLHLATAKKIRVGARQIVVEKAKDAAAAMFSNLSAIGMKVSQRQILPLVSQETLLQAEPLPSPLAAEATPNEKPAPGPPGTISAEAPLSNLGGARPQLQSPNEKEPTGEFTRPLHRPGKEPVDMDIDEGPVNDGVAWSNQPASGVLVNRPQFTRPETAQSNLGASHSVRPQVDDPRSNPRQAAMQTETRGLSRFSDEQQSNRNGALVPALHNGMPPPPAAGICFSVHANRSPEPLRLPPHSGPVDVDKLPGGFDAFYDHWASAEEFAYELHISGQEKAKAEGGPWEIEGLAVAWEGSPVFYVSLARAPKARLNGGSLEISKTLESEGGDLAGGDRRRLAVEQRWQTVRGVFEKRGVRKVSWDVKEQLLAFGNAIVATGKEAAGSPVKEAVNGPVKEGVRGPLGELWAKQGGQKKWVRLPGICPADPLLDVRIANWMLLPDKESARRVSLETLVKERIDAETTIALSRAGRWADEPGSHSRVAANGCCRRVAQVAALWTWVKGKLSGEGLLDPLGSVEMPLVRVLGDMEKWGIVFDSAACRRYKGPVVEKLRILEGRARQLVGWPEFNLYSPQDVSEVLFQRLQLPVPPGTKRSPRHISTDKSVLQALRDQHPVIELILEHRTLAKLLKSTIEALLQEAKTARSFGPDADGLGCDADAFGRRSDGSGRTPDGLRRGADGNGRVANGDGRGMDEFGRSTDGSGRKSDGFRRVSGASERGGRAPRLQKIYGTWLHTAAATGRLAMEDPSLQCIQHSISFSLETDSARRRLGGASEQRNRNEGTSDGMTTKAGSRDQTLAAFGAAQRRKSGTQLGGTEARTDVGRTGTAHNGTETERNQTDGDREISRRLSGGHTRRVEVNIRSVFVPTSHSWALMSADYAQVEIRMMAHFSGDAGLVALLSTPGGDLFRMIAAKWASIDEAEVLPKQREAAKHLTYGILYGMGVEALAEKLGVSSKEAATYRTGFLTAFPGVTKWIDSTQRACQAKGYVSTLSGRRRYLEHINNGGRQKARAERQAVNSVCQGSAADLIKLAMINVHGHMTGRASTVSETLTPPNGSLVGKCRLLLQIHDELLLEVEESALREVARMVRSSMENVVTLAVPLQVKLQVGPSWGQLQAYDERLTSHALPTQLTQAARGIHGTPMETDCSPIRRGG</sequence>
<dbReference type="Pfam" id="PF00270">
    <property type="entry name" value="DEAD"/>
    <property type="match status" value="1"/>
</dbReference>
<dbReference type="OrthoDB" id="2320933at2759"/>
<evidence type="ECO:0000313" key="11">
    <source>
        <dbReference type="EMBL" id="GAQ87039.1"/>
    </source>
</evidence>
<dbReference type="InterPro" id="IPR048960">
    <property type="entry name" value="POLQ-like_helical"/>
</dbReference>
<protein>
    <recommendedName>
        <fullName evidence="1">DNA-directed DNA polymerase</fullName>
        <ecNumber evidence="1">2.7.7.7</ecNumber>
    </recommendedName>
</protein>
<feature type="region of interest" description="Disordered" evidence="8">
    <location>
        <begin position="118"/>
        <end position="143"/>
    </location>
</feature>
<keyword evidence="12" id="KW-1185">Reference proteome</keyword>
<dbReference type="CDD" id="cd18026">
    <property type="entry name" value="DEXHc_POLQ-like"/>
    <property type="match status" value="1"/>
</dbReference>
<feature type="region of interest" description="Disordered" evidence="8">
    <location>
        <begin position="932"/>
        <end position="1128"/>
    </location>
</feature>
<feature type="compositionally biased region" description="Gly residues" evidence="8">
    <location>
        <begin position="852"/>
        <end position="862"/>
    </location>
</feature>
<feature type="compositionally biased region" description="Basic and acidic residues" evidence="8">
    <location>
        <begin position="2609"/>
        <end position="2629"/>
    </location>
</feature>
<dbReference type="Proteomes" id="UP000054558">
    <property type="component" value="Unassembled WGS sequence"/>
</dbReference>
<organism evidence="11 12">
    <name type="scientific">Klebsormidium nitens</name>
    <name type="common">Green alga</name>
    <name type="synonym">Ulothrix nitens</name>
    <dbReference type="NCBI Taxonomy" id="105231"/>
    <lineage>
        <taxon>Eukaryota</taxon>
        <taxon>Viridiplantae</taxon>
        <taxon>Streptophyta</taxon>
        <taxon>Klebsormidiophyceae</taxon>
        <taxon>Klebsormidiales</taxon>
        <taxon>Klebsormidiaceae</taxon>
        <taxon>Klebsormidium</taxon>
    </lineage>
</organism>
<evidence type="ECO:0000256" key="2">
    <source>
        <dbReference type="ARBA" id="ARBA00022679"/>
    </source>
</evidence>
<evidence type="ECO:0000313" key="12">
    <source>
        <dbReference type="Proteomes" id="UP000054558"/>
    </source>
</evidence>
<feature type="region of interest" description="Disordered" evidence="8">
    <location>
        <begin position="460"/>
        <end position="486"/>
    </location>
</feature>
<feature type="compositionally biased region" description="Polar residues" evidence="8">
    <location>
        <begin position="707"/>
        <end position="717"/>
    </location>
</feature>
<feature type="compositionally biased region" description="Basic and acidic residues" evidence="8">
    <location>
        <begin position="623"/>
        <end position="635"/>
    </location>
</feature>
<feature type="compositionally biased region" description="Pro residues" evidence="8">
    <location>
        <begin position="226"/>
        <end position="236"/>
    </location>
</feature>
<dbReference type="CDD" id="cd08638">
    <property type="entry name" value="DNA_pol_A_theta"/>
    <property type="match status" value="1"/>
</dbReference>
<dbReference type="Gene3D" id="1.10.150.20">
    <property type="entry name" value="5' to 3' exonuclease, C-terminal subdomain"/>
    <property type="match status" value="1"/>
</dbReference>
<feature type="region of interest" description="Disordered" evidence="8">
    <location>
        <begin position="2078"/>
        <end position="2122"/>
    </location>
</feature>
<evidence type="ECO:0000259" key="10">
    <source>
        <dbReference type="PROSITE" id="PS51194"/>
    </source>
</evidence>
<feature type="compositionally biased region" description="Acidic residues" evidence="8">
    <location>
        <begin position="178"/>
        <end position="192"/>
    </location>
</feature>
<dbReference type="FunFam" id="1.10.150.20:FF:000002">
    <property type="entry name" value="DNA polymerase I"/>
    <property type="match status" value="1"/>
</dbReference>
<dbReference type="InterPro" id="IPR036397">
    <property type="entry name" value="RNaseH_sf"/>
</dbReference>
<dbReference type="Pfam" id="PF21099">
    <property type="entry name" value="POLQ_helical"/>
    <property type="match status" value="1"/>
</dbReference>
<evidence type="ECO:0000259" key="9">
    <source>
        <dbReference type="PROSITE" id="PS51192"/>
    </source>
</evidence>
<dbReference type="Gene3D" id="1.20.1060.10">
    <property type="entry name" value="Taq DNA Polymerase, Chain T, domain 4"/>
    <property type="match status" value="1"/>
</dbReference>
<keyword evidence="6 11" id="KW-0239">DNA-directed DNA polymerase</keyword>
<dbReference type="EMBL" id="DF237276">
    <property type="protein sequence ID" value="GAQ87039.1"/>
    <property type="molecule type" value="Genomic_DNA"/>
</dbReference>
<dbReference type="SMART" id="SM00487">
    <property type="entry name" value="DEXDc"/>
    <property type="match status" value="1"/>
</dbReference>
<evidence type="ECO:0000256" key="8">
    <source>
        <dbReference type="SAM" id="MobiDB-lite"/>
    </source>
</evidence>
<feature type="compositionally biased region" description="Polar residues" evidence="8">
    <location>
        <begin position="1320"/>
        <end position="1346"/>
    </location>
</feature>
<dbReference type="GO" id="GO:0005524">
    <property type="term" value="F:ATP binding"/>
    <property type="evidence" value="ECO:0007669"/>
    <property type="project" value="UniProtKB-KW"/>
</dbReference>
<dbReference type="FunFam" id="1.20.1060.10:FF:000003">
    <property type="entry name" value="Helicase and polymerase-containing protein TEBICHI"/>
    <property type="match status" value="1"/>
</dbReference>
<feature type="region of interest" description="Disordered" evidence="8">
    <location>
        <begin position="1"/>
        <end position="81"/>
    </location>
</feature>
<dbReference type="PROSITE" id="PS51192">
    <property type="entry name" value="HELICASE_ATP_BIND_1"/>
    <property type="match status" value="1"/>
</dbReference>
<feature type="region of interest" description="Disordered" evidence="8">
    <location>
        <begin position="507"/>
        <end position="549"/>
    </location>
</feature>
<feature type="compositionally biased region" description="Polar residues" evidence="8">
    <location>
        <begin position="1102"/>
        <end position="1111"/>
    </location>
</feature>
<gene>
    <name evidence="11" type="ORF">KFL_003270060</name>
</gene>
<keyword evidence="5" id="KW-0067">ATP-binding</keyword>
<dbReference type="GO" id="GO:0006302">
    <property type="term" value="P:double-strand break repair"/>
    <property type="evidence" value="ECO:0000318"/>
    <property type="project" value="GO_Central"/>
</dbReference>
<feature type="compositionally biased region" description="Polar residues" evidence="8">
    <location>
        <begin position="2099"/>
        <end position="2110"/>
    </location>
</feature>
<dbReference type="Gene3D" id="3.40.50.300">
    <property type="entry name" value="P-loop containing nucleotide triphosphate hydrolases"/>
    <property type="match status" value="2"/>
</dbReference>
<feature type="compositionally biased region" description="Polar residues" evidence="8">
    <location>
        <begin position="865"/>
        <end position="874"/>
    </location>
</feature>
<dbReference type="OMA" id="ESTHHPI"/>
<dbReference type="SUPFAM" id="SSF56672">
    <property type="entry name" value="DNA/RNA polymerases"/>
    <property type="match status" value="1"/>
</dbReference>
<dbReference type="FunFam" id="3.40.50.300:FF:000968">
    <property type="entry name" value="Helicase and polymerase-containing protein TEBICHI"/>
    <property type="match status" value="1"/>
</dbReference>
<evidence type="ECO:0000256" key="7">
    <source>
        <dbReference type="ARBA" id="ARBA00049244"/>
    </source>
</evidence>
<keyword evidence="3" id="KW-0548">Nucleotidyltransferase</keyword>
<feature type="compositionally biased region" description="Basic and acidic residues" evidence="8">
    <location>
        <begin position="2750"/>
        <end position="2765"/>
    </location>
</feature>
<dbReference type="SMART" id="SM00482">
    <property type="entry name" value="POLAc"/>
    <property type="match status" value="1"/>
</dbReference>
<reference evidence="11 12" key="1">
    <citation type="journal article" date="2014" name="Nat. Commun.">
        <title>Klebsormidium flaccidum genome reveals primary factors for plant terrestrial adaptation.</title>
        <authorList>
            <person name="Hori K."/>
            <person name="Maruyama F."/>
            <person name="Fujisawa T."/>
            <person name="Togashi T."/>
            <person name="Yamamoto N."/>
            <person name="Seo M."/>
            <person name="Sato S."/>
            <person name="Yamada T."/>
            <person name="Mori H."/>
            <person name="Tajima N."/>
            <person name="Moriyama T."/>
            <person name="Ikeuchi M."/>
            <person name="Watanabe M."/>
            <person name="Wada H."/>
            <person name="Kobayashi K."/>
            <person name="Saito M."/>
            <person name="Masuda T."/>
            <person name="Sasaki-Sekimoto Y."/>
            <person name="Mashiguchi K."/>
            <person name="Awai K."/>
            <person name="Shimojima M."/>
            <person name="Masuda S."/>
            <person name="Iwai M."/>
            <person name="Nobusawa T."/>
            <person name="Narise T."/>
            <person name="Kondo S."/>
            <person name="Saito H."/>
            <person name="Sato R."/>
            <person name="Murakawa M."/>
            <person name="Ihara Y."/>
            <person name="Oshima-Yamada Y."/>
            <person name="Ohtaka K."/>
            <person name="Satoh M."/>
            <person name="Sonobe K."/>
            <person name="Ishii M."/>
            <person name="Ohtani R."/>
            <person name="Kanamori-Sato M."/>
            <person name="Honoki R."/>
            <person name="Miyazaki D."/>
            <person name="Mochizuki H."/>
            <person name="Umetsu J."/>
            <person name="Higashi K."/>
            <person name="Shibata D."/>
            <person name="Kamiya Y."/>
            <person name="Sato N."/>
            <person name="Nakamura Y."/>
            <person name="Tabata S."/>
            <person name="Ida S."/>
            <person name="Kurokawa K."/>
            <person name="Ohta H."/>
        </authorList>
    </citation>
    <scope>NUCLEOTIDE SEQUENCE [LARGE SCALE GENOMIC DNA]</scope>
    <source>
        <strain evidence="11 12">NIES-2285</strain>
    </source>
</reference>
<dbReference type="SMART" id="SM00490">
    <property type="entry name" value="HELICc"/>
    <property type="match status" value="1"/>
</dbReference>
<dbReference type="PROSITE" id="PS51194">
    <property type="entry name" value="HELICASE_CTER"/>
    <property type="match status" value="1"/>
</dbReference>
<evidence type="ECO:0000256" key="1">
    <source>
        <dbReference type="ARBA" id="ARBA00012417"/>
    </source>
</evidence>
<comment type="catalytic activity">
    <reaction evidence="7">
        <text>DNA(n) + a 2'-deoxyribonucleoside 5'-triphosphate = DNA(n+1) + diphosphate</text>
        <dbReference type="Rhea" id="RHEA:22508"/>
        <dbReference type="Rhea" id="RHEA-COMP:17339"/>
        <dbReference type="Rhea" id="RHEA-COMP:17340"/>
        <dbReference type="ChEBI" id="CHEBI:33019"/>
        <dbReference type="ChEBI" id="CHEBI:61560"/>
        <dbReference type="ChEBI" id="CHEBI:173112"/>
        <dbReference type="EC" id="2.7.7.7"/>
    </reaction>
</comment>
<feature type="compositionally biased region" description="Gly residues" evidence="8">
    <location>
        <begin position="886"/>
        <end position="908"/>
    </location>
</feature>
<feature type="region of interest" description="Disordered" evidence="8">
    <location>
        <begin position="411"/>
        <end position="440"/>
    </location>
</feature>
<dbReference type="InterPro" id="IPR019760">
    <property type="entry name" value="DNA-dir_DNA_pol_A_CS"/>
</dbReference>
<dbReference type="Gene3D" id="1.10.3380.20">
    <property type="match status" value="1"/>
</dbReference>
<accession>A0A1Y1IC87</accession>
<dbReference type="SUPFAM" id="SSF158702">
    <property type="entry name" value="Sec63 N-terminal domain-like"/>
    <property type="match status" value="1"/>
</dbReference>
<feature type="compositionally biased region" description="Basic and acidic residues" evidence="8">
    <location>
        <begin position="965"/>
        <end position="975"/>
    </location>
</feature>
<evidence type="ECO:0000256" key="5">
    <source>
        <dbReference type="ARBA" id="ARBA00022840"/>
    </source>
</evidence>
<feature type="region of interest" description="Disordered" evidence="8">
    <location>
        <begin position="2687"/>
        <end position="2769"/>
    </location>
</feature>
<feature type="region of interest" description="Disordered" evidence="8">
    <location>
        <begin position="599"/>
        <end position="639"/>
    </location>
</feature>
<feature type="region of interest" description="Disordered" evidence="8">
    <location>
        <begin position="2573"/>
        <end position="2641"/>
    </location>
</feature>
<feature type="compositionally biased region" description="Polar residues" evidence="8">
    <location>
        <begin position="1001"/>
        <end position="1013"/>
    </location>
</feature>
<dbReference type="CDD" id="cd18795">
    <property type="entry name" value="SF2_C_Ski2"/>
    <property type="match status" value="1"/>
</dbReference>
<dbReference type="PROSITE" id="PS00447">
    <property type="entry name" value="DNA_POLYMERASE_A"/>
    <property type="match status" value="1"/>
</dbReference>
<feature type="domain" description="Helicase ATP-binding" evidence="9">
    <location>
        <begin position="1162"/>
        <end position="1375"/>
    </location>
</feature>
<evidence type="ECO:0000256" key="3">
    <source>
        <dbReference type="ARBA" id="ARBA00022695"/>
    </source>
</evidence>
<dbReference type="InterPro" id="IPR043502">
    <property type="entry name" value="DNA/RNA_pol_sf"/>
</dbReference>
<dbReference type="InterPro" id="IPR002298">
    <property type="entry name" value="DNA_polymerase_A"/>
</dbReference>
<feature type="domain" description="Helicase C-terminal" evidence="10">
    <location>
        <begin position="1415"/>
        <end position="1607"/>
    </location>
</feature>
<feature type="compositionally biased region" description="Low complexity" evidence="8">
    <location>
        <begin position="1036"/>
        <end position="1053"/>
    </location>
</feature>
<feature type="region of interest" description="Disordered" evidence="8">
    <location>
        <begin position="161"/>
        <end position="283"/>
    </location>
</feature>
<feature type="region of interest" description="Disordered" evidence="8">
    <location>
        <begin position="1316"/>
        <end position="1348"/>
    </location>
</feature>
<evidence type="ECO:0000256" key="6">
    <source>
        <dbReference type="ARBA" id="ARBA00022932"/>
    </source>
</evidence>
<dbReference type="FunFam" id="3.40.50.300:FF:001000">
    <property type="entry name" value="Helicase and polymerase-containing protein TEBICHI"/>
    <property type="match status" value="1"/>
</dbReference>
<dbReference type="Pfam" id="PF00271">
    <property type="entry name" value="Helicase_C"/>
    <property type="match status" value="1"/>
</dbReference>
<feature type="compositionally biased region" description="Basic and acidic residues" evidence="8">
    <location>
        <begin position="273"/>
        <end position="283"/>
    </location>
</feature>
<dbReference type="PANTHER" id="PTHR10133:SF62">
    <property type="entry name" value="DNA POLYMERASE THETA"/>
    <property type="match status" value="1"/>
</dbReference>
<feature type="compositionally biased region" description="Basic and acidic residues" evidence="8">
    <location>
        <begin position="2578"/>
        <end position="2597"/>
    </location>
</feature>
<dbReference type="Gene3D" id="3.30.70.370">
    <property type="match status" value="1"/>
</dbReference>
<evidence type="ECO:0000256" key="4">
    <source>
        <dbReference type="ARBA" id="ARBA00022741"/>
    </source>
</evidence>
<feature type="region of interest" description="Disordered" evidence="8">
    <location>
        <begin position="852"/>
        <end position="919"/>
    </location>
</feature>
<feature type="region of interest" description="Disordered" evidence="8">
    <location>
        <begin position="377"/>
        <end position="397"/>
    </location>
</feature>
<keyword evidence="4" id="KW-0547">Nucleotide-binding</keyword>
<dbReference type="GO" id="GO:0003887">
    <property type="term" value="F:DNA-directed DNA polymerase activity"/>
    <property type="evidence" value="ECO:0000318"/>
    <property type="project" value="GO_Central"/>
</dbReference>
<feature type="compositionally biased region" description="Basic and acidic residues" evidence="8">
    <location>
        <begin position="39"/>
        <end position="50"/>
    </location>
</feature>
<name>A0A1Y1IC87_KLENI</name>
<dbReference type="InterPro" id="IPR001650">
    <property type="entry name" value="Helicase_C-like"/>
</dbReference>
<proteinExistence type="predicted"/>
<dbReference type="EC" id="2.7.7.7" evidence="1"/>
<dbReference type="InterPro" id="IPR001098">
    <property type="entry name" value="DNA-dir_DNA_pol_A_palm_dom"/>
</dbReference>
<dbReference type="GO" id="GO:0003677">
    <property type="term" value="F:DNA binding"/>
    <property type="evidence" value="ECO:0007669"/>
    <property type="project" value="InterPro"/>
</dbReference>
<dbReference type="PANTHER" id="PTHR10133">
    <property type="entry name" value="DNA POLYMERASE I"/>
    <property type="match status" value="1"/>
</dbReference>
<feature type="compositionally biased region" description="Polar residues" evidence="8">
    <location>
        <begin position="2701"/>
        <end position="2714"/>
    </location>
</feature>
<dbReference type="Gene3D" id="3.30.420.10">
    <property type="entry name" value="Ribonuclease H-like superfamily/Ribonuclease H"/>
    <property type="match status" value="1"/>
</dbReference>
<dbReference type="GO" id="GO:0006261">
    <property type="term" value="P:DNA-templated DNA replication"/>
    <property type="evidence" value="ECO:0007669"/>
    <property type="project" value="InterPro"/>
</dbReference>
<dbReference type="Pfam" id="PF00476">
    <property type="entry name" value="DNA_pol_A"/>
    <property type="match status" value="2"/>
</dbReference>
<feature type="compositionally biased region" description="Polar residues" evidence="8">
    <location>
        <begin position="599"/>
        <end position="610"/>
    </location>
</feature>
<dbReference type="SUPFAM" id="SSF52540">
    <property type="entry name" value="P-loop containing nucleoside triphosphate hydrolases"/>
    <property type="match status" value="1"/>
</dbReference>
<dbReference type="STRING" id="105231.A0A1Y1IC87"/>
<feature type="compositionally biased region" description="Gly residues" evidence="8">
    <location>
        <begin position="377"/>
        <end position="387"/>
    </location>
</feature>
<dbReference type="InterPro" id="IPR014001">
    <property type="entry name" value="Helicase_ATP-bd"/>
</dbReference>
<dbReference type="InterPro" id="IPR011545">
    <property type="entry name" value="DEAD/DEAH_box_helicase_dom"/>
</dbReference>
<dbReference type="InterPro" id="IPR046931">
    <property type="entry name" value="HTH_61"/>
</dbReference>
<dbReference type="InterPro" id="IPR027417">
    <property type="entry name" value="P-loop_NTPase"/>
</dbReference>
<feature type="region of interest" description="Disordered" evidence="8">
    <location>
        <begin position="1985"/>
        <end position="2062"/>
    </location>
</feature>
<keyword evidence="2" id="KW-0808">Transferase</keyword>